<evidence type="ECO:0000256" key="1">
    <source>
        <dbReference type="SAM" id="MobiDB-lite"/>
    </source>
</evidence>
<accession>A0A6J4UF32</accession>
<organism evidence="2">
    <name type="scientific">uncultured Thermomicrobiales bacterium</name>
    <dbReference type="NCBI Taxonomy" id="1645740"/>
    <lineage>
        <taxon>Bacteria</taxon>
        <taxon>Pseudomonadati</taxon>
        <taxon>Thermomicrobiota</taxon>
        <taxon>Thermomicrobia</taxon>
        <taxon>Thermomicrobiales</taxon>
        <taxon>environmental samples</taxon>
    </lineage>
</organism>
<proteinExistence type="predicted"/>
<evidence type="ECO:0000313" key="2">
    <source>
        <dbReference type="EMBL" id="CAA9546414.1"/>
    </source>
</evidence>
<gene>
    <name evidence="2" type="ORF">AVDCRST_MAG70-545</name>
</gene>
<dbReference type="EMBL" id="CADCWH010000085">
    <property type="protein sequence ID" value="CAA9546414.1"/>
    <property type="molecule type" value="Genomic_DNA"/>
</dbReference>
<name>A0A6J4UF32_9BACT</name>
<feature type="region of interest" description="Disordered" evidence="1">
    <location>
        <begin position="37"/>
        <end position="56"/>
    </location>
</feature>
<reference evidence="2" key="1">
    <citation type="submission" date="2020-02" db="EMBL/GenBank/DDBJ databases">
        <authorList>
            <person name="Meier V. D."/>
        </authorList>
    </citation>
    <scope>NUCLEOTIDE SEQUENCE</scope>
    <source>
        <strain evidence="2">AVDCRST_MAG70</strain>
    </source>
</reference>
<sequence length="56" mass="5900">MVHAAWSDDQAAGKTAILPEIRAKIVDAEVKPNMMPTQVTTTHGTVGGAPASKRGW</sequence>
<protein>
    <submittedName>
        <fullName evidence="2">Uncharacterized protein</fullName>
    </submittedName>
</protein>
<dbReference type="AlphaFoldDB" id="A0A6J4UF32"/>